<dbReference type="Pfam" id="PF16719">
    <property type="entry name" value="SAWADEE"/>
    <property type="match status" value="1"/>
</dbReference>
<dbReference type="GeneID" id="109716932"/>
<sequence length="255" mass="29253">MGGADHGRTRRNQTPRFSSSEIKQMEKLLLEKKDELLDESFCQQLTEKFNLASGRCTSRAIQMKQVQEWFKNKLRIQVLDVPSSPSSSEERTAVSEASLSNNALPNTSDMPKGRSGKSAEGRELEFEARSSRDGAWYDVATFLAHRVLSSGELEVKVRFQGFGADDDEWVNVKEAVRERSIPLESSECTKVAVGDLVLCFRERNEEATYFDAHVIEIERKLHDIRGCRCVFLIKYDHDKIEEKVQLRRLCRRPTY</sequence>
<name>A0A6P5FQ92_ANACO</name>
<evidence type="ECO:0000259" key="2">
    <source>
        <dbReference type="Pfam" id="PF16719"/>
    </source>
</evidence>
<gene>
    <name evidence="4" type="primary">LOC109716932</name>
</gene>
<dbReference type="PANTHER" id="PTHR33827">
    <property type="entry name" value="PROTEIN SAWADEE HOMEODOMAIN HOMOLOG 2"/>
    <property type="match status" value="1"/>
</dbReference>
<dbReference type="OrthoDB" id="1885884at2759"/>
<dbReference type="AlphaFoldDB" id="A0A6P5FQ92"/>
<dbReference type="RefSeq" id="XP_020098144.1">
    <property type="nucleotide sequence ID" value="XM_020242555.1"/>
</dbReference>
<dbReference type="Gene3D" id="2.40.50.40">
    <property type="match status" value="1"/>
</dbReference>
<feature type="compositionally biased region" description="Polar residues" evidence="1">
    <location>
        <begin position="95"/>
        <end position="109"/>
    </location>
</feature>
<evidence type="ECO:0000313" key="3">
    <source>
        <dbReference type="Proteomes" id="UP000515123"/>
    </source>
</evidence>
<dbReference type="InterPro" id="IPR032001">
    <property type="entry name" value="SAWADEE_dom"/>
</dbReference>
<protein>
    <submittedName>
        <fullName evidence="4">Protein SAWADEE HOMEODOMAIN HOMOLOG 1-like isoform X1</fullName>
    </submittedName>
</protein>
<dbReference type="GO" id="GO:0003682">
    <property type="term" value="F:chromatin binding"/>
    <property type="evidence" value="ECO:0007669"/>
    <property type="project" value="InterPro"/>
</dbReference>
<feature type="region of interest" description="Disordered" evidence="1">
    <location>
        <begin position="1"/>
        <end position="22"/>
    </location>
</feature>
<feature type="region of interest" description="Disordered" evidence="1">
    <location>
        <begin position="81"/>
        <end position="124"/>
    </location>
</feature>
<keyword evidence="3" id="KW-1185">Reference proteome</keyword>
<proteinExistence type="predicted"/>
<organism evidence="3 4">
    <name type="scientific">Ananas comosus</name>
    <name type="common">Pineapple</name>
    <name type="synonym">Ananas ananas</name>
    <dbReference type="NCBI Taxonomy" id="4615"/>
    <lineage>
        <taxon>Eukaryota</taxon>
        <taxon>Viridiplantae</taxon>
        <taxon>Streptophyta</taxon>
        <taxon>Embryophyta</taxon>
        <taxon>Tracheophyta</taxon>
        <taxon>Spermatophyta</taxon>
        <taxon>Magnoliopsida</taxon>
        <taxon>Liliopsida</taxon>
        <taxon>Poales</taxon>
        <taxon>Bromeliaceae</taxon>
        <taxon>Bromelioideae</taxon>
        <taxon>Ananas</taxon>
    </lineage>
</organism>
<dbReference type="InterPro" id="IPR039276">
    <property type="entry name" value="SHH1/2"/>
</dbReference>
<accession>A0A6P5FQ92</accession>
<dbReference type="Proteomes" id="UP000515123">
    <property type="component" value="Linkage group 11"/>
</dbReference>
<evidence type="ECO:0000313" key="4">
    <source>
        <dbReference type="RefSeq" id="XP_020098144.1"/>
    </source>
</evidence>
<reference evidence="3" key="1">
    <citation type="journal article" date="2015" name="Nat. Genet.">
        <title>The pineapple genome and the evolution of CAM photosynthesis.</title>
        <authorList>
            <person name="Ming R."/>
            <person name="VanBuren R."/>
            <person name="Wai C.M."/>
            <person name="Tang H."/>
            <person name="Schatz M.C."/>
            <person name="Bowers J.E."/>
            <person name="Lyons E."/>
            <person name="Wang M.L."/>
            <person name="Chen J."/>
            <person name="Biggers E."/>
            <person name="Zhang J."/>
            <person name="Huang L."/>
            <person name="Zhang L."/>
            <person name="Miao W."/>
            <person name="Zhang J."/>
            <person name="Ye Z."/>
            <person name="Miao C."/>
            <person name="Lin Z."/>
            <person name="Wang H."/>
            <person name="Zhou H."/>
            <person name="Yim W.C."/>
            <person name="Priest H.D."/>
            <person name="Zheng C."/>
            <person name="Woodhouse M."/>
            <person name="Edger P.P."/>
            <person name="Guyot R."/>
            <person name="Guo H.B."/>
            <person name="Guo H."/>
            <person name="Zheng G."/>
            <person name="Singh R."/>
            <person name="Sharma A."/>
            <person name="Min X."/>
            <person name="Zheng Y."/>
            <person name="Lee H."/>
            <person name="Gurtowski J."/>
            <person name="Sedlazeck F.J."/>
            <person name="Harkess A."/>
            <person name="McKain M.R."/>
            <person name="Liao Z."/>
            <person name="Fang J."/>
            <person name="Liu J."/>
            <person name="Zhang X."/>
            <person name="Zhang Q."/>
            <person name="Hu W."/>
            <person name="Qin Y."/>
            <person name="Wang K."/>
            <person name="Chen L.Y."/>
            <person name="Shirley N."/>
            <person name="Lin Y.R."/>
            <person name="Liu L.Y."/>
            <person name="Hernandez A.G."/>
            <person name="Wright C.L."/>
            <person name="Bulone V."/>
            <person name="Tuskan G.A."/>
            <person name="Heath K."/>
            <person name="Zee F."/>
            <person name="Moore P.H."/>
            <person name="Sunkar R."/>
            <person name="Leebens-Mack J.H."/>
            <person name="Mockler T."/>
            <person name="Bennetzen J.L."/>
            <person name="Freeling M."/>
            <person name="Sankoff D."/>
            <person name="Paterson A.H."/>
            <person name="Zhu X."/>
            <person name="Yang X."/>
            <person name="Smith J.A."/>
            <person name="Cushman J.C."/>
            <person name="Paull R.E."/>
            <person name="Yu Q."/>
        </authorList>
    </citation>
    <scope>NUCLEOTIDE SEQUENCE [LARGE SCALE GENOMIC DNA]</scope>
    <source>
        <strain evidence="3">cv. F153</strain>
    </source>
</reference>
<dbReference type="Gene3D" id="2.30.30.140">
    <property type="match status" value="1"/>
</dbReference>
<dbReference type="CDD" id="cd00024">
    <property type="entry name" value="CD_CSD"/>
    <property type="match status" value="1"/>
</dbReference>
<feature type="domain" description="SAWADEE" evidence="2">
    <location>
        <begin position="123"/>
        <end position="250"/>
    </location>
</feature>
<dbReference type="PANTHER" id="PTHR33827:SF3">
    <property type="entry name" value="OS09G0346900 PROTEIN"/>
    <property type="match status" value="1"/>
</dbReference>
<reference evidence="4" key="2">
    <citation type="submission" date="2025-08" db="UniProtKB">
        <authorList>
            <consortium name="RefSeq"/>
        </authorList>
    </citation>
    <scope>IDENTIFICATION</scope>
    <source>
        <tissue evidence="4">Leaf</tissue>
    </source>
</reference>
<evidence type="ECO:0000256" key="1">
    <source>
        <dbReference type="SAM" id="MobiDB-lite"/>
    </source>
</evidence>